<evidence type="ECO:0000313" key="1">
    <source>
        <dbReference type="EMBL" id="KKP31800.1"/>
    </source>
</evidence>
<evidence type="ECO:0000313" key="2">
    <source>
        <dbReference type="Proteomes" id="UP000034803"/>
    </source>
</evidence>
<name>A0A0G0AZ23_9BACT</name>
<dbReference type="SUPFAM" id="SSF51445">
    <property type="entry name" value="(Trans)glycosidases"/>
    <property type="match status" value="1"/>
</dbReference>
<dbReference type="Proteomes" id="UP000034803">
    <property type="component" value="Unassembled WGS sequence"/>
</dbReference>
<evidence type="ECO:0008006" key="3">
    <source>
        <dbReference type="Google" id="ProtNLM"/>
    </source>
</evidence>
<dbReference type="Gene3D" id="3.20.20.80">
    <property type="entry name" value="Glycosidases"/>
    <property type="match status" value="1"/>
</dbReference>
<dbReference type="EMBL" id="LBOI01000005">
    <property type="protein sequence ID" value="KKP31800.1"/>
    <property type="molecule type" value="Genomic_DNA"/>
</dbReference>
<dbReference type="InterPro" id="IPR017853">
    <property type="entry name" value="GH"/>
</dbReference>
<accession>A0A0G0AZ23</accession>
<gene>
    <name evidence="1" type="ORF">UR21_C0005G0022</name>
</gene>
<dbReference type="AlphaFoldDB" id="A0A0G0AZ23"/>
<sequence length="477" mass="54739">MKKIICSLFLVFLSFFVIFKDSLAFNDPLSTPNNIYGIGIINYSDLKDASYLVNSTGGDWGYVTIVITKEQRDKNIWQDFFDEARKLHIIPIVRVATKFDGKNWETPNIKDIDSWVNFFNSLNWVIENRYIVIGNESNHSKEWGGKINPEEYALYLKTFSERLKNSNKDYFILPAGLDQAATNSIITMDEKIYIQRMVKSIPNIFDYIDGLNSHSYPNPNFLGAETAIGRKSIRGYEWELSLIKSFGVTKKLPVFITETGWVRTIKNEEIITKKFKYAFTSVWSKDPQIVAVTPFILNYGQDPFFEFSWKNIDGSFFNVYNEIKSINKIAGLPIQKIEGEIIINFLNPFGSPNTLRRGYFIAKNTGQNIWSNLNIKIIDEEKEENSVIGISKLYIEPNKSGLVVYTLKFPEKAGTYDLKLGLFVENKRIGNIFEGSIISIETPVEKDNNLSDLINVTITKFYNFLSLTFSLGSKMLK</sequence>
<proteinExistence type="predicted"/>
<organism evidence="1 2">
    <name type="scientific">Candidatus Woesebacteria bacterium GW2011_GWC2_31_9</name>
    <dbReference type="NCBI Taxonomy" id="1618586"/>
    <lineage>
        <taxon>Bacteria</taxon>
        <taxon>Candidatus Woeseibacteriota</taxon>
    </lineage>
</organism>
<comment type="caution">
    <text evidence="1">The sequence shown here is derived from an EMBL/GenBank/DDBJ whole genome shotgun (WGS) entry which is preliminary data.</text>
</comment>
<reference evidence="1 2" key="1">
    <citation type="journal article" date="2015" name="Nature">
        <title>rRNA introns, odd ribosomes, and small enigmatic genomes across a large radiation of phyla.</title>
        <authorList>
            <person name="Brown C.T."/>
            <person name="Hug L.A."/>
            <person name="Thomas B.C."/>
            <person name="Sharon I."/>
            <person name="Castelle C.J."/>
            <person name="Singh A."/>
            <person name="Wilkins M.J."/>
            <person name="Williams K.H."/>
            <person name="Banfield J.F."/>
        </authorList>
    </citation>
    <scope>NUCLEOTIDE SEQUENCE [LARGE SCALE GENOMIC DNA]</scope>
</reference>
<protein>
    <recommendedName>
        <fullName evidence="3">Glycoside hydrolase family 5 domain-containing protein</fullName>
    </recommendedName>
</protein>